<dbReference type="WBParaSite" id="ALUE_0000370501-mRNA-1">
    <property type="protein sequence ID" value="ALUE_0000370501-mRNA-1"/>
    <property type="gene ID" value="ALUE_0000370501"/>
</dbReference>
<comment type="catalytic activity">
    <reaction evidence="6">
        <text>alpha,alpha-trehalose + H2O = alpha-D-glucose + beta-D-glucose</text>
        <dbReference type="Rhea" id="RHEA:32675"/>
        <dbReference type="ChEBI" id="CHEBI:15377"/>
        <dbReference type="ChEBI" id="CHEBI:15903"/>
        <dbReference type="ChEBI" id="CHEBI:16551"/>
        <dbReference type="ChEBI" id="CHEBI:17925"/>
        <dbReference type="EC" id="3.2.1.28"/>
    </reaction>
</comment>
<evidence type="ECO:0000313" key="8">
    <source>
        <dbReference type="WBParaSite" id="ALUE_0000370501-mRNA-1"/>
    </source>
</evidence>
<keyword evidence="5 6" id="KW-0326">Glycosidase</keyword>
<dbReference type="Gene3D" id="1.50.10.10">
    <property type="match status" value="2"/>
</dbReference>
<evidence type="ECO:0000313" key="7">
    <source>
        <dbReference type="Proteomes" id="UP000036681"/>
    </source>
</evidence>
<dbReference type="InterPro" id="IPR008928">
    <property type="entry name" value="6-hairpin_glycosidase_sf"/>
</dbReference>
<dbReference type="PANTHER" id="PTHR23403:SF5">
    <property type="entry name" value="TREHALASE"/>
    <property type="match status" value="1"/>
</dbReference>
<organism evidence="7 8">
    <name type="scientific">Ascaris lumbricoides</name>
    <name type="common">Giant roundworm</name>
    <dbReference type="NCBI Taxonomy" id="6252"/>
    <lineage>
        <taxon>Eukaryota</taxon>
        <taxon>Metazoa</taxon>
        <taxon>Ecdysozoa</taxon>
        <taxon>Nematoda</taxon>
        <taxon>Chromadorea</taxon>
        <taxon>Rhabditida</taxon>
        <taxon>Spirurina</taxon>
        <taxon>Ascaridomorpha</taxon>
        <taxon>Ascaridoidea</taxon>
        <taxon>Ascarididae</taxon>
        <taxon>Ascaris</taxon>
    </lineage>
</organism>
<evidence type="ECO:0000256" key="5">
    <source>
        <dbReference type="ARBA" id="ARBA00023295"/>
    </source>
</evidence>
<accession>A0A9J2P1J6</accession>
<keyword evidence="7" id="KW-1185">Reference proteome</keyword>
<dbReference type="InterPro" id="IPR001661">
    <property type="entry name" value="Glyco_hydro_37"/>
</dbReference>
<keyword evidence="4 6" id="KW-0378">Hydrolase</keyword>
<dbReference type="PANTHER" id="PTHR23403">
    <property type="entry name" value="TREHALASE"/>
    <property type="match status" value="1"/>
</dbReference>
<protein>
    <recommendedName>
        <fullName evidence="3 6">Trehalase</fullName>
        <ecNumber evidence="2 6">3.2.1.28</ecNumber>
    </recommendedName>
    <alternativeName>
        <fullName evidence="6">Alpha-trehalose glucohydrolase</fullName>
    </alternativeName>
</protein>
<dbReference type="PROSITE" id="PS00928">
    <property type="entry name" value="TREHALASE_2"/>
    <property type="match status" value="2"/>
</dbReference>
<dbReference type="PROSITE" id="PS00927">
    <property type="entry name" value="TREHALASE_1"/>
    <property type="match status" value="2"/>
</dbReference>
<evidence type="ECO:0000256" key="1">
    <source>
        <dbReference type="ARBA" id="ARBA00005615"/>
    </source>
</evidence>
<proteinExistence type="inferred from homology"/>
<evidence type="ECO:0000256" key="3">
    <source>
        <dbReference type="ARBA" id="ARBA00019905"/>
    </source>
</evidence>
<dbReference type="InterPro" id="IPR012341">
    <property type="entry name" value="6hp_glycosidase-like_sf"/>
</dbReference>
<dbReference type="Pfam" id="PF01204">
    <property type="entry name" value="Trehalase"/>
    <property type="match status" value="2"/>
</dbReference>
<dbReference type="GO" id="GO:0004555">
    <property type="term" value="F:alpha,alpha-trehalase activity"/>
    <property type="evidence" value="ECO:0007669"/>
    <property type="project" value="UniProtKB-EC"/>
</dbReference>
<dbReference type="EC" id="3.2.1.28" evidence="2 6"/>
<dbReference type="PRINTS" id="PR00744">
    <property type="entry name" value="GLHYDRLASE37"/>
</dbReference>
<sequence length="1401" mass="161081">MLTWRKLFSELAYDEQMHPRAGRQCTPSEYRMMEHEIGACDKTQLYASAAAPLAHFLFVCDSDNYEATDRVEFYTMKVRLALVWYLYQLAYSTSLKELVDVAEEIPEGIEIVNVCDETNSKNSYIYCYGKLLEAVNLHSIYEDSKTFVDMPMKLSPDETLALFNDRFGNQTVEEMKREDLKAFLEEYFTEPGTELEACTPGDWLSEPPHLMRIVDPNLRNWALQLNAIWMHLCRKVKDVVNGDRHSLIYLPNEFIVPGGRFREFYYWDAYWIVKGLIVSGMLDTAKGMIRNFQSLVDRFGFVPNGGRVYYLQRSQPPLLTPTVYEYFEQTKDIDFLKSILPTLMKEFEFWSNKRSINVTGQDGQVYKVYQYRTDTNVPRPESFREDVTNAMKLPSSARAKFYQDIASAAESGWDFSTRWLSDKKSLVKIETTNIAPIDLNAFMCWNMDILGYLFRSVGNIAKSKKFRYLREDFRYAMQYVFYNESEGAWFDYNIPKRSHNIEFYPSSAVPLFTGCYQPLNLAKSHAIVRFMNMSRAFEFPGGVPSSLIVGSEQQWDFPNGWSPLNHMIIEGLRKSDSAQMQEEAFRLAQKWVQGNYAVFKKTGHMWEKYDVNGTVPQPGAGGEYVVQDGYGWTNGVILSLLTTYYNRLRVSPLANEASTSSLHRAFESYEFNTSSAASLSLLPATLNLILVLLLDFAFHIFVYRYLLDWLCVNVDSGRTRVFDFSVAQEWFYYTINRQLNTAFFGDVDVVDTFHGVTIEHIFVNDMQAIAVIGALCVLLSSGETSPSLSELMKSANAVEKQTNPVYTCDESNSRNYIREDHKVLKANFIYCSGEILKAVNIHSIYNDSKTFVDMPMKQDPVATLQQFNSRFPNMTAEQIKRDDLIAFLDEFFSPPGAELQECVLSDWTSNPPQLMKIIDPAMRKFALDLNDIWKVLCRRVNPELTNWDRHSLIYVPNEFVVPGGRFREYYYWDAYWIVKGLLACGMYTTSKAMINNLASVVETYGFIPNGGRVYYLQRSQPPFLSGMAYEYFERTRDFDFLYSILPVLAKEFSFWQNNRTITVVGQNNQTYSVFLYRTNSNVPRPESYREDLVAASTLPDDAKPLFYQNVASAAESGWDFSTRWFADKKSLAKIETTSIAPIDLNAIMCWNMDILEYLFKMAGNFTESRKYRDMRGEFLYALQYVFYNISVGAWFDYNVETRRHIVEFYPSIAVPLFGDCYQLLNMAKPQRIYDFMKALGVFEYPGGVPASLAKDSHEQWDFPNGWSPLNHMIVEGLRKSGNPEMQEQAFRIARKWVVGNYKVFNSTGHMWEKYDVIGTIPQPGAGGEYAVQPGFGWSNGAILDLLVTYSDRLSLPATTDLSPSATNTPEPTTSDCNFPFPFKINVVISAVIGIAMYARVL</sequence>
<evidence type="ECO:0000256" key="4">
    <source>
        <dbReference type="ARBA" id="ARBA00022801"/>
    </source>
</evidence>
<name>A0A9J2P1J6_ASCLU</name>
<evidence type="ECO:0000256" key="2">
    <source>
        <dbReference type="ARBA" id="ARBA00012757"/>
    </source>
</evidence>
<comment type="similarity">
    <text evidence="1 6">Belongs to the glycosyl hydrolase 37 family.</text>
</comment>
<dbReference type="GO" id="GO:0005993">
    <property type="term" value="P:trehalose catabolic process"/>
    <property type="evidence" value="ECO:0007669"/>
    <property type="project" value="TreeGrafter"/>
</dbReference>
<reference evidence="8" key="1">
    <citation type="submission" date="2023-03" db="UniProtKB">
        <authorList>
            <consortium name="WormBaseParasite"/>
        </authorList>
    </citation>
    <scope>IDENTIFICATION</scope>
</reference>
<dbReference type="SUPFAM" id="SSF48208">
    <property type="entry name" value="Six-hairpin glycosidases"/>
    <property type="match status" value="2"/>
</dbReference>
<dbReference type="InterPro" id="IPR018232">
    <property type="entry name" value="Glyco_hydro_37_CS"/>
</dbReference>
<dbReference type="Proteomes" id="UP000036681">
    <property type="component" value="Unplaced"/>
</dbReference>
<evidence type="ECO:0000256" key="6">
    <source>
        <dbReference type="RuleBase" id="RU361180"/>
    </source>
</evidence>